<evidence type="ECO:0000256" key="4">
    <source>
        <dbReference type="ARBA" id="ARBA00022490"/>
    </source>
</evidence>
<evidence type="ECO:0000256" key="3">
    <source>
        <dbReference type="ARBA" id="ARBA00018111"/>
    </source>
</evidence>
<dbReference type="Gene3D" id="1.10.10.10">
    <property type="entry name" value="Winged helix-like DNA-binding domain superfamily/Winged helix DNA-binding domain"/>
    <property type="match status" value="2"/>
</dbReference>
<proteinExistence type="inferred from homology"/>
<organism evidence="6 7">
    <name type="scientific">Acholeplasma laidlawii</name>
    <dbReference type="NCBI Taxonomy" id="2148"/>
    <lineage>
        <taxon>Bacteria</taxon>
        <taxon>Bacillati</taxon>
        <taxon>Mycoplasmatota</taxon>
        <taxon>Mollicutes</taxon>
        <taxon>Acholeplasmatales</taxon>
        <taxon>Acholeplasmataceae</taxon>
        <taxon>Acholeplasma</taxon>
    </lineage>
</organism>
<protein>
    <recommendedName>
        <fullName evidence="3">Regulatory protein RecX</fullName>
    </recommendedName>
</protein>
<dbReference type="Proteomes" id="UP000315938">
    <property type="component" value="Unassembled WGS sequence"/>
</dbReference>
<dbReference type="RefSeq" id="WP_012242286.1">
    <property type="nucleotide sequence ID" value="NZ_JACAOE010000001.1"/>
</dbReference>
<dbReference type="Pfam" id="PF21981">
    <property type="entry name" value="RecX_HTH3"/>
    <property type="match status" value="1"/>
</dbReference>
<comment type="caution">
    <text evidence="6">The sequence shown here is derived from an EMBL/GenBank/DDBJ whole genome shotgun (WGS) entry which is preliminary data.</text>
</comment>
<dbReference type="EMBL" id="VKID01000001">
    <property type="protein sequence ID" value="TRY00214.1"/>
    <property type="molecule type" value="Genomic_DNA"/>
</dbReference>
<dbReference type="GO" id="GO:0005737">
    <property type="term" value="C:cytoplasm"/>
    <property type="evidence" value="ECO:0007669"/>
    <property type="project" value="UniProtKB-SubCell"/>
</dbReference>
<reference evidence="6 7" key="1">
    <citation type="submission" date="2019-07" db="EMBL/GenBank/DDBJ databases">
        <title>Genome sequence of Acholeplasma laidlawii strain with increased resistance to erythromycin.</title>
        <authorList>
            <person name="Medvedeva E.S."/>
            <person name="Baranova N.B."/>
            <person name="Siniagina M.N."/>
            <person name="Mouzykantov A."/>
            <person name="Chernova O.A."/>
            <person name="Chernov V.M."/>
        </authorList>
    </citation>
    <scope>NUCLEOTIDE SEQUENCE [LARGE SCALE GENOMIC DNA]</scope>
    <source>
        <strain evidence="6 7">PG8REry</strain>
    </source>
</reference>
<dbReference type="InterPro" id="IPR036388">
    <property type="entry name" value="WH-like_DNA-bd_sf"/>
</dbReference>
<evidence type="ECO:0000256" key="1">
    <source>
        <dbReference type="ARBA" id="ARBA00004496"/>
    </source>
</evidence>
<feature type="domain" description="RecX third three-helical" evidence="5">
    <location>
        <begin position="149"/>
        <end position="186"/>
    </location>
</feature>
<comment type="similarity">
    <text evidence="2">Belongs to the RecX family.</text>
</comment>
<name>A0A553IJ13_ACHLA</name>
<keyword evidence="4" id="KW-0963">Cytoplasm</keyword>
<dbReference type="InterPro" id="IPR053925">
    <property type="entry name" value="RecX_HTH_3rd"/>
</dbReference>
<comment type="subcellular location">
    <subcellularLocation>
        <location evidence="1">Cytoplasm</location>
    </subcellularLocation>
</comment>
<sequence length="189" mass="22786">MIVKEVRKLKTNYQVEFQNGYKLTIDEDTLVQYRLRPGIEVESVEVLQKAMEKHKLLNKAIKFASYGKSENQVIKYLNEQGMHNTYDAIMTLKKMRIIDDYKMIRGLQNKGYSYLQLEEKLKFYQFEQKDIDYALENYNERIPLYKQFKLALKKYEKETDYKKKQQKIYRYLMSKGFNEDSVMSVMNIS</sequence>
<dbReference type="AlphaFoldDB" id="A0A553IJ13"/>
<dbReference type="GeneID" id="41338518"/>
<gene>
    <name evidence="6" type="ORF">FNV44_03975</name>
</gene>
<evidence type="ECO:0000259" key="5">
    <source>
        <dbReference type="Pfam" id="PF21981"/>
    </source>
</evidence>
<evidence type="ECO:0000256" key="2">
    <source>
        <dbReference type="ARBA" id="ARBA00009695"/>
    </source>
</evidence>
<evidence type="ECO:0000313" key="6">
    <source>
        <dbReference type="EMBL" id="TRY00214.1"/>
    </source>
</evidence>
<evidence type="ECO:0000313" key="7">
    <source>
        <dbReference type="Proteomes" id="UP000315938"/>
    </source>
</evidence>
<accession>A0A553IJ13</accession>